<dbReference type="RefSeq" id="XP_005180394.2">
    <property type="nucleotide sequence ID" value="XM_005180337.3"/>
</dbReference>
<protein>
    <recommendedName>
        <fullName evidence="2">N-acetyltransferase domain-containing protein</fullName>
    </recommendedName>
</protein>
<proteinExistence type="predicted"/>
<dbReference type="KEGG" id="mde:101887566"/>
<dbReference type="OrthoDB" id="8030025at2759"/>
<dbReference type="Gene3D" id="3.40.630.30">
    <property type="match status" value="1"/>
</dbReference>
<sequence length="248" mass="29911">MSSSIVWANYKNLQICDIHDKQRPLVKDYILKHFLSNELHQILGYHENMEFQEDLQRILQHLLENDSSIMVWDKENDEIRGIALMKCMLEKWYSWTALKVLIRNSNLEELIDLSRNSLKNMASEMNGRLDSLHIFYYFLESDLCEDFCFIVKFFQAICLVAQHMHMPRITYMALGSKEGQLFEENGFQEIQRLLYSMYVYRGRRPFDHFRDLNEMYGCLYEKKLQNLKPFRELQIRHGENKEKEVKEK</sequence>
<evidence type="ECO:0000313" key="1">
    <source>
        <dbReference type="EnsemblMetazoa" id="MDOA015542-PA"/>
    </source>
</evidence>
<dbReference type="AlphaFoldDB" id="A0A1I8NIK7"/>
<dbReference type="eggNOG" id="ENOG502T94X">
    <property type="taxonomic scope" value="Eukaryota"/>
</dbReference>
<organism evidence="1">
    <name type="scientific">Musca domestica</name>
    <name type="common">House fly</name>
    <dbReference type="NCBI Taxonomy" id="7370"/>
    <lineage>
        <taxon>Eukaryota</taxon>
        <taxon>Metazoa</taxon>
        <taxon>Ecdysozoa</taxon>
        <taxon>Arthropoda</taxon>
        <taxon>Hexapoda</taxon>
        <taxon>Insecta</taxon>
        <taxon>Pterygota</taxon>
        <taxon>Neoptera</taxon>
        <taxon>Endopterygota</taxon>
        <taxon>Diptera</taxon>
        <taxon>Brachycera</taxon>
        <taxon>Muscomorpha</taxon>
        <taxon>Muscoidea</taxon>
        <taxon>Muscidae</taxon>
        <taxon>Musca</taxon>
    </lineage>
</organism>
<reference evidence="1" key="1">
    <citation type="submission" date="2020-05" db="UniProtKB">
        <authorList>
            <consortium name="EnsemblMetazoa"/>
        </authorList>
    </citation>
    <scope>IDENTIFICATION</scope>
    <source>
        <strain evidence="1">Aabys</strain>
    </source>
</reference>
<dbReference type="EnsemblMetazoa" id="MDOA015542-RA">
    <property type="protein sequence ID" value="MDOA015542-PA"/>
    <property type="gene ID" value="MDOA015542"/>
</dbReference>
<dbReference type="VEuPathDB" id="VectorBase:MDOMA2_018063"/>
<name>A0A1I8NIK7_MUSDO</name>
<accession>A0A1I8NIK7</accession>
<evidence type="ECO:0008006" key="2">
    <source>
        <dbReference type="Google" id="ProtNLM"/>
    </source>
</evidence>
<gene>
    <name evidence="1" type="primary">101887566</name>
</gene>
<dbReference type="VEuPathDB" id="VectorBase:MDOA015542"/>